<sequence>MQREVLPVTESRILRANPKNRYFTRNREPHFTGKFQKSTFCP</sequence>
<evidence type="ECO:0000313" key="2">
    <source>
        <dbReference type="Proteomes" id="UP000004099"/>
    </source>
</evidence>
<proteinExistence type="predicted"/>
<dbReference type="AlphaFoldDB" id="E7FQE8"/>
<dbReference type="EMBL" id="ACGS02000037">
    <property type="protein sequence ID" value="EFZ34743.1"/>
    <property type="molecule type" value="Genomic_DNA"/>
</dbReference>
<gene>
    <name evidence="1" type="ORF">HMPREF0542_11125</name>
</gene>
<protein>
    <submittedName>
        <fullName evidence="1">Uncharacterized protein</fullName>
    </submittedName>
</protein>
<dbReference type="Proteomes" id="UP000004099">
    <property type="component" value="Unassembled WGS sequence"/>
</dbReference>
<accession>E7FQE8</accession>
<reference evidence="1 2" key="1">
    <citation type="submission" date="2011-01" db="EMBL/GenBank/DDBJ databases">
        <authorList>
            <person name="Muzny D."/>
            <person name="Qin X."/>
            <person name="Buhay C."/>
            <person name="Dugan-Rocha S."/>
            <person name="Ding Y."/>
            <person name="Chen G."/>
            <person name="Hawes A."/>
            <person name="Holder M."/>
            <person name="Jhangiani S."/>
            <person name="Johnson A."/>
            <person name="Khan Z."/>
            <person name="Li Z."/>
            <person name="Liu W."/>
            <person name="Liu X."/>
            <person name="Perez L."/>
            <person name="Shen H."/>
            <person name="Wang Q."/>
            <person name="Watt J."/>
            <person name="Xi L."/>
            <person name="Xin Y."/>
            <person name="Zhou J."/>
            <person name="Deng J."/>
            <person name="Jiang H."/>
            <person name="Liu Y."/>
            <person name="Qu J."/>
            <person name="Song X.-Z."/>
            <person name="Zhang L."/>
            <person name="Villasana D."/>
            <person name="Johnson A."/>
            <person name="Liu J."/>
            <person name="Liyanage D."/>
            <person name="Lorensuhewa L."/>
            <person name="Robinson T."/>
            <person name="Song A."/>
            <person name="Song B.-B."/>
            <person name="Dinh H."/>
            <person name="Thornton R."/>
            <person name="Coyle M."/>
            <person name="Francisco L."/>
            <person name="Jackson L."/>
            <person name="Javaid M."/>
            <person name="Korchina V."/>
            <person name="Kovar C."/>
            <person name="Mata R."/>
            <person name="Mathew T."/>
            <person name="Ngo R."/>
            <person name="Nguyen L."/>
            <person name="Nguyen N."/>
            <person name="Okwuonu G."/>
            <person name="Ongeri F."/>
            <person name="Pham C."/>
            <person name="Simmons D."/>
            <person name="Wilczek-Boney K."/>
            <person name="Hale W."/>
            <person name="Jakkamsetti A."/>
            <person name="Pham P."/>
            <person name="Ruth R."/>
            <person name="San Lucas F."/>
            <person name="Warren J."/>
            <person name="Zhang J."/>
            <person name="Zhao Z."/>
            <person name="Zhou C."/>
            <person name="Zhu D."/>
            <person name="Lee S."/>
            <person name="Bess C."/>
            <person name="Blankenburg K."/>
            <person name="Forbes L."/>
            <person name="Fu Q."/>
            <person name="Gubbala S."/>
            <person name="Hirani K."/>
            <person name="Jayaseelan J.C."/>
            <person name="Lara F."/>
            <person name="Munidasa M."/>
            <person name="Palculict T."/>
            <person name="Patil S."/>
            <person name="Pu L.-L."/>
            <person name="Saada N."/>
            <person name="Tang L."/>
            <person name="Weissenberger G."/>
            <person name="Zhu Y."/>
            <person name="Hemphill L."/>
            <person name="Shang Y."/>
            <person name="Youmans B."/>
            <person name="Ayvaz T."/>
            <person name="Ross M."/>
            <person name="Santibanez J."/>
            <person name="Aqrawi P."/>
            <person name="Gross S."/>
            <person name="Joshi V."/>
            <person name="Fowler G."/>
            <person name="Nazareth L."/>
            <person name="Reid J."/>
            <person name="Worley K."/>
            <person name="Petrosino J."/>
            <person name="Highlander S."/>
            <person name="Gibbs R."/>
        </authorList>
    </citation>
    <scope>NUCLEOTIDE SEQUENCE [LARGE SCALE GENOMIC DNA]</scope>
    <source>
        <strain evidence="1 2">ATCC 25644</strain>
    </source>
</reference>
<name>E7FQE8_9LACO</name>
<organism evidence="1 2">
    <name type="scientific">Ligilactobacillus ruminis ATCC 25644</name>
    <dbReference type="NCBI Taxonomy" id="525362"/>
    <lineage>
        <taxon>Bacteria</taxon>
        <taxon>Bacillati</taxon>
        <taxon>Bacillota</taxon>
        <taxon>Bacilli</taxon>
        <taxon>Lactobacillales</taxon>
        <taxon>Lactobacillaceae</taxon>
        <taxon>Ligilactobacillus</taxon>
    </lineage>
</organism>
<comment type="caution">
    <text evidence="1">The sequence shown here is derived from an EMBL/GenBank/DDBJ whole genome shotgun (WGS) entry which is preliminary data.</text>
</comment>
<dbReference type="PATRIC" id="fig|525362.12.peg.1429"/>
<evidence type="ECO:0000313" key="1">
    <source>
        <dbReference type="EMBL" id="EFZ34743.1"/>
    </source>
</evidence>
<dbReference type="HOGENOM" id="CLU_203877_0_0_9"/>